<dbReference type="AlphaFoldDB" id="A0AAW8UDG6"/>
<name>A0AAW8UDG6_9LACT</name>
<evidence type="ECO:0000313" key="1">
    <source>
        <dbReference type="EMBL" id="MDT2945358.1"/>
    </source>
</evidence>
<evidence type="ECO:0000313" key="2">
    <source>
        <dbReference type="Proteomes" id="UP001250218"/>
    </source>
</evidence>
<accession>A0AAW8UDG6</accession>
<gene>
    <name evidence="1" type="ORF">P7I04_04800</name>
</gene>
<reference evidence="1" key="1">
    <citation type="submission" date="2023-03" db="EMBL/GenBank/DDBJ databases">
        <authorList>
            <person name="Shen W."/>
            <person name="Cai J."/>
        </authorList>
    </citation>
    <scope>NUCLEOTIDE SEQUENCE</scope>
    <source>
        <strain evidence="1">Y37</strain>
    </source>
</reference>
<sequence length="128" mass="14491">MKGVALSEVEKSAQQIAAEALNFKSRVYYTIEQQNETIAANRKAFMKILSISLLTIPKSIAVDLDGYFKYINPFEAILKDNSLRINDVVKENRDYLAFLHSNLELCITYLAGKSLGLDLVKVVEDWTE</sequence>
<dbReference type="Proteomes" id="UP001250218">
    <property type="component" value="Unassembled WGS sequence"/>
</dbReference>
<dbReference type="RefSeq" id="WP_311955001.1">
    <property type="nucleotide sequence ID" value="NZ_JARQDL010000003.1"/>
</dbReference>
<organism evidence="1 2">
    <name type="scientific">Lactococcus lactis</name>
    <dbReference type="NCBI Taxonomy" id="1358"/>
    <lineage>
        <taxon>Bacteria</taxon>
        <taxon>Bacillati</taxon>
        <taxon>Bacillota</taxon>
        <taxon>Bacilli</taxon>
        <taxon>Lactobacillales</taxon>
        <taxon>Streptococcaceae</taxon>
        <taxon>Lactococcus</taxon>
    </lineage>
</organism>
<protein>
    <submittedName>
        <fullName evidence="1">Uncharacterized protein</fullName>
    </submittedName>
</protein>
<dbReference type="EMBL" id="JARQDL010000003">
    <property type="protein sequence ID" value="MDT2945358.1"/>
    <property type="molecule type" value="Genomic_DNA"/>
</dbReference>
<proteinExistence type="predicted"/>
<comment type="caution">
    <text evidence="1">The sequence shown here is derived from an EMBL/GenBank/DDBJ whole genome shotgun (WGS) entry which is preliminary data.</text>
</comment>